<evidence type="ECO:0000256" key="3">
    <source>
        <dbReference type="ARBA" id="ARBA00022490"/>
    </source>
</evidence>
<evidence type="ECO:0000259" key="8">
    <source>
        <dbReference type="Pfam" id="PF02562"/>
    </source>
</evidence>
<dbReference type="Gene3D" id="3.40.50.300">
    <property type="entry name" value="P-loop containing nucleotide triphosphate hydrolases"/>
    <property type="match status" value="1"/>
</dbReference>
<reference evidence="9 10" key="1">
    <citation type="submission" date="2013-02" db="EMBL/GenBank/DDBJ databases">
        <title>A novel strain isolated from Lonar lake, Maharashtra, India.</title>
        <authorList>
            <person name="Singh A."/>
        </authorList>
    </citation>
    <scope>NUCLEOTIDE SEQUENCE [LARGE SCALE GENOMIC DNA]</scope>
    <source>
        <strain evidence="9 10">AK24</strain>
    </source>
</reference>
<dbReference type="SUPFAM" id="SSF52540">
    <property type="entry name" value="P-loop containing nucleoside triphosphate hydrolases"/>
    <property type="match status" value="1"/>
</dbReference>
<name>R7ZQK0_9BACT</name>
<protein>
    <recommendedName>
        <fullName evidence="6">PhoH-like protein</fullName>
    </recommendedName>
</protein>
<feature type="region of interest" description="Disordered" evidence="7">
    <location>
        <begin position="312"/>
        <end position="331"/>
    </location>
</feature>
<organism evidence="9 10">
    <name type="scientific">Lunatimonas lonarensis</name>
    <dbReference type="NCBI Taxonomy" id="1232681"/>
    <lineage>
        <taxon>Bacteria</taxon>
        <taxon>Pseudomonadati</taxon>
        <taxon>Bacteroidota</taxon>
        <taxon>Cytophagia</taxon>
        <taxon>Cytophagales</taxon>
        <taxon>Cyclobacteriaceae</taxon>
    </lineage>
</organism>
<proteinExistence type="inferred from homology"/>
<evidence type="ECO:0000256" key="1">
    <source>
        <dbReference type="ARBA" id="ARBA00004496"/>
    </source>
</evidence>
<dbReference type="InterPro" id="IPR003714">
    <property type="entry name" value="PhoH"/>
</dbReference>
<sequence length="331" mass="37078">MVEKVITLENVSMLDFLGSDNENIRQIASAFPQSKIISRGNEIRIKGQAPEILRINDILNLLLEHFNRFGKVTPENVMDYLSLESSPVDLLQSKNETILYGNKGLVIKPKSANQKKLVEASFKNDLVFALGPAGSGKTYIAVALAVRALKNREVKRIIITRPAVEAGENLGFLPGDLQEKLDPYLRPIYDALGDMVPSEKLKFYQETRVIEIAPLAYMRGRTLHDAFILLDEAQNTTSEQIKMFLTRMGPNSKVIITGDQSQIDLPRRQKSGLTESLKILKDVKGIGVVQLTGKDVVRHRLVKSIIDAYEKHESSEQKEVTNADNRSKQSH</sequence>
<dbReference type="InterPro" id="IPR027417">
    <property type="entry name" value="P-loop_NTPase"/>
</dbReference>
<evidence type="ECO:0000313" key="10">
    <source>
        <dbReference type="Proteomes" id="UP000013909"/>
    </source>
</evidence>
<dbReference type="GO" id="GO:0005829">
    <property type="term" value="C:cytosol"/>
    <property type="evidence" value="ECO:0007669"/>
    <property type="project" value="TreeGrafter"/>
</dbReference>
<evidence type="ECO:0000256" key="7">
    <source>
        <dbReference type="SAM" id="MobiDB-lite"/>
    </source>
</evidence>
<dbReference type="PATRIC" id="fig|1288963.3.peg.3448"/>
<evidence type="ECO:0000313" key="9">
    <source>
        <dbReference type="EMBL" id="EON76328.1"/>
    </source>
</evidence>
<dbReference type="OrthoDB" id="9773137at2"/>
<evidence type="ECO:0000256" key="2">
    <source>
        <dbReference type="ARBA" id="ARBA00010393"/>
    </source>
</evidence>
<dbReference type="GO" id="GO:0005524">
    <property type="term" value="F:ATP binding"/>
    <property type="evidence" value="ECO:0007669"/>
    <property type="project" value="UniProtKB-KW"/>
</dbReference>
<evidence type="ECO:0000256" key="6">
    <source>
        <dbReference type="ARBA" id="ARBA00039970"/>
    </source>
</evidence>
<keyword evidence="3" id="KW-0963">Cytoplasm</keyword>
<dbReference type="AlphaFoldDB" id="R7ZQK0"/>
<dbReference type="InterPro" id="IPR051451">
    <property type="entry name" value="PhoH2-like"/>
</dbReference>
<dbReference type="PANTHER" id="PTHR30473:SF1">
    <property type="entry name" value="PHOH-LIKE PROTEIN"/>
    <property type="match status" value="1"/>
</dbReference>
<dbReference type="PANTHER" id="PTHR30473">
    <property type="entry name" value="PROTEIN PHOH"/>
    <property type="match status" value="1"/>
</dbReference>
<gene>
    <name evidence="9" type="ORF">ADIS_3456</name>
</gene>
<evidence type="ECO:0000256" key="5">
    <source>
        <dbReference type="ARBA" id="ARBA00022840"/>
    </source>
</evidence>
<dbReference type="FunFam" id="3.40.50.300:FF:000013">
    <property type="entry name" value="PhoH family ATPase"/>
    <property type="match status" value="1"/>
</dbReference>
<evidence type="ECO:0000256" key="4">
    <source>
        <dbReference type="ARBA" id="ARBA00022741"/>
    </source>
</evidence>
<keyword evidence="10" id="KW-1185">Reference proteome</keyword>
<dbReference type="Proteomes" id="UP000013909">
    <property type="component" value="Unassembled WGS sequence"/>
</dbReference>
<comment type="similarity">
    <text evidence="2">Belongs to the PhoH family.</text>
</comment>
<dbReference type="EMBL" id="AQHR01000088">
    <property type="protein sequence ID" value="EON76328.1"/>
    <property type="molecule type" value="Genomic_DNA"/>
</dbReference>
<dbReference type="Pfam" id="PF02562">
    <property type="entry name" value="PhoH"/>
    <property type="match status" value="1"/>
</dbReference>
<comment type="caution">
    <text evidence="9">The sequence shown here is derived from an EMBL/GenBank/DDBJ whole genome shotgun (WGS) entry which is preliminary data.</text>
</comment>
<dbReference type="RefSeq" id="WP_010855589.1">
    <property type="nucleotide sequence ID" value="NZ_AQHR01000088.1"/>
</dbReference>
<keyword evidence="4" id="KW-0547">Nucleotide-binding</keyword>
<keyword evidence="5" id="KW-0067">ATP-binding</keyword>
<accession>R7ZQK0</accession>
<feature type="domain" description="PhoH-like protein" evidence="8">
    <location>
        <begin position="107"/>
        <end position="310"/>
    </location>
</feature>
<dbReference type="STRING" id="1232681.ADIS_3456"/>
<comment type="subcellular location">
    <subcellularLocation>
        <location evidence="1">Cytoplasm</location>
    </subcellularLocation>
</comment>